<dbReference type="PANTHER" id="PTHR11060">
    <property type="entry name" value="PROTEIN MEMO1"/>
    <property type="match status" value="1"/>
</dbReference>
<dbReference type="CDD" id="cd07361">
    <property type="entry name" value="MEMO_like"/>
    <property type="match status" value="1"/>
</dbReference>
<dbReference type="HAMAP" id="MF_00055">
    <property type="entry name" value="MEMO1"/>
    <property type="match status" value="1"/>
</dbReference>
<dbReference type="Gene3D" id="3.40.830.10">
    <property type="entry name" value="LigB-like"/>
    <property type="match status" value="1"/>
</dbReference>
<dbReference type="InterPro" id="IPR002737">
    <property type="entry name" value="MEMO1_fam"/>
</dbReference>
<dbReference type="Proteomes" id="UP000326500">
    <property type="component" value="Unassembled WGS sequence"/>
</dbReference>
<dbReference type="STRING" id="2200.GCA_001571405_01933"/>
<dbReference type="AlphaFoldDB" id="A0A1G9C2I0"/>
<dbReference type="PANTHER" id="PTHR11060:SF0">
    <property type="entry name" value="PROTEIN MEMO1"/>
    <property type="match status" value="1"/>
</dbReference>
<protein>
    <recommendedName>
        <fullName evidence="2">MEMO1 family protein SAMN04488571_11221</fullName>
    </recommendedName>
</protein>
<sequence length="262" mass="29058">MDMRPCSVAGMFYPAEPRHLEQLLESFFQKRAPEIDARGIVSPHAGYVYSGETAACAFSTIPPDFDGTFVVIGPSHRGYMTCASAVPWETPLGIVDIDEEFIDALEIEVDEVSHLDEHSLEVQMPIIKYRFPRARAVPIMMGDQRHEAAENLAERLLLATERTGRDVRFVASSDFSHYVPDEVARRQDLYAIDALKNLDTHEFYRRLQETGATACGYGPIATMCIVCRSLGAKTGELLRYTTSGNVTGDFNQVVGYAAIAVV</sequence>
<name>A0A1G9C2I0_9EURY</name>
<dbReference type="Pfam" id="PF01875">
    <property type="entry name" value="Memo"/>
    <property type="match status" value="1"/>
</dbReference>
<dbReference type="RefSeq" id="WP_066958362.1">
    <property type="nucleotide sequence ID" value="NZ_BCNX01000009.1"/>
</dbReference>
<evidence type="ECO:0000313" key="4">
    <source>
        <dbReference type="Proteomes" id="UP000326500"/>
    </source>
</evidence>
<evidence type="ECO:0000256" key="1">
    <source>
        <dbReference type="ARBA" id="ARBA00006315"/>
    </source>
</evidence>
<proteinExistence type="inferred from homology"/>
<dbReference type="NCBIfam" id="TIGR04336">
    <property type="entry name" value="AmmeMemoSam_B"/>
    <property type="match status" value="1"/>
</dbReference>
<dbReference type="EMBL" id="FNFT01000012">
    <property type="protein sequence ID" value="SDK45863.1"/>
    <property type="molecule type" value="Genomic_DNA"/>
</dbReference>
<evidence type="ECO:0000313" key="3">
    <source>
        <dbReference type="EMBL" id="SDK45863.1"/>
    </source>
</evidence>
<gene>
    <name evidence="3" type="ORF">SAMN04488571_11221</name>
</gene>
<comment type="similarity">
    <text evidence="1 2">Belongs to the MEMO1 family.</text>
</comment>
<keyword evidence="4" id="KW-1185">Reference proteome</keyword>
<evidence type="ECO:0000256" key="2">
    <source>
        <dbReference type="HAMAP-Rule" id="MF_00055"/>
    </source>
</evidence>
<dbReference type="OrthoDB" id="372162at2157"/>
<reference evidence="3 4" key="1">
    <citation type="submission" date="2016-10" db="EMBL/GenBank/DDBJ databases">
        <authorList>
            <person name="Varghese N."/>
            <person name="Submissions S."/>
        </authorList>
    </citation>
    <scope>NUCLEOTIDE SEQUENCE [LARGE SCALE GENOMIC DNA]</scope>
    <source>
        <strain evidence="3 4">DSM 2373</strain>
    </source>
</reference>
<accession>A0A1G9C2I0</accession>
<organism evidence="3 4">
    <name type="scientific">Methanoculleus thermophilus</name>
    <dbReference type="NCBI Taxonomy" id="2200"/>
    <lineage>
        <taxon>Archaea</taxon>
        <taxon>Methanobacteriati</taxon>
        <taxon>Methanobacteriota</taxon>
        <taxon>Stenosarchaea group</taxon>
        <taxon>Methanomicrobia</taxon>
        <taxon>Methanomicrobiales</taxon>
        <taxon>Methanomicrobiaceae</taxon>
        <taxon>Methanoculleus</taxon>
    </lineage>
</organism>